<reference evidence="3" key="2">
    <citation type="submission" date="2019-02" db="EMBL/GenBank/DDBJ databases">
        <title>Granulicella sibirica sp. nov., a psychrotolerant acidobacterium isolated from an organic soil layer in forested tundra, West Siberia.</title>
        <authorList>
            <person name="Oshkin I.Y."/>
            <person name="Kulichevskaya I.S."/>
            <person name="Rijpstra W.I.C."/>
            <person name="Sinninghe Damste J.S."/>
            <person name="Rakitin A.L."/>
            <person name="Ravin N.V."/>
            <person name="Dedysh S.N."/>
        </authorList>
    </citation>
    <scope>NUCLEOTIDE SEQUENCE [LARGE SCALE GENOMIC DNA]</scope>
    <source>
        <strain evidence="3">AF10</strain>
    </source>
</reference>
<dbReference type="Proteomes" id="UP000289437">
    <property type="component" value="Unassembled WGS sequence"/>
</dbReference>
<feature type="region of interest" description="Disordered" evidence="1">
    <location>
        <begin position="1"/>
        <end position="20"/>
    </location>
</feature>
<protein>
    <submittedName>
        <fullName evidence="2">Uncharacterized protein</fullName>
    </submittedName>
</protein>
<feature type="compositionally biased region" description="Polar residues" evidence="1">
    <location>
        <begin position="8"/>
        <end position="17"/>
    </location>
</feature>
<name>A0A4Q0T0T9_9BACT</name>
<evidence type="ECO:0000256" key="1">
    <source>
        <dbReference type="SAM" id="MobiDB-lite"/>
    </source>
</evidence>
<reference evidence="2 3" key="1">
    <citation type="submission" date="2018-11" db="EMBL/GenBank/DDBJ databases">
        <authorList>
            <person name="Mardanov A.V."/>
            <person name="Ravin N.V."/>
            <person name="Dedysh S.N."/>
        </authorList>
    </citation>
    <scope>NUCLEOTIDE SEQUENCE [LARGE SCALE GENOMIC DNA]</scope>
    <source>
        <strain evidence="2 3">AF10</strain>
    </source>
</reference>
<dbReference type="AlphaFoldDB" id="A0A4Q0T0T9"/>
<accession>A0A4Q0T0T9</accession>
<proteinExistence type="predicted"/>
<keyword evidence="3" id="KW-1185">Reference proteome</keyword>
<evidence type="ECO:0000313" key="3">
    <source>
        <dbReference type="Proteomes" id="UP000289437"/>
    </source>
</evidence>
<dbReference type="EMBL" id="RDSM01000002">
    <property type="protein sequence ID" value="RXH55459.1"/>
    <property type="molecule type" value="Genomic_DNA"/>
</dbReference>
<evidence type="ECO:0000313" key="2">
    <source>
        <dbReference type="EMBL" id="RXH55459.1"/>
    </source>
</evidence>
<sequence length="47" mass="5194">MKVLYHPTLSTSTSASNAGVHRGGKIRMGRLMLPVFFIVHNVNMKVP</sequence>
<comment type="caution">
    <text evidence="2">The sequence shown here is derived from an EMBL/GenBank/DDBJ whole genome shotgun (WGS) entry which is preliminary data.</text>
</comment>
<gene>
    <name evidence="2" type="ORF">GRAN_2316</name>
</gene>
<organism evidence="2 3">
    <name type="scientific">Granulicella sibirica</name>
    <dbReference type="NCBI Taxonomy" id="2479048"/>
    <lineage>
        <taxon>Bacteria</taxon>
        <taxon>Pseudomonadati</taxon>
        <taxon>Acidobacteriota</taxon>
        <taxon>Terriglobia</taxon>
        <taxon>Terriglobales</taxon>
        <taxon>Acidobacteriaceae</taxon>
        <taxon>Granulicella</taxon>
    </lineage>
</organism>